<sequence>MLNILLEVFLKEITNKYNKKQCKRIKKVLITKKSTNINYDIIKKLQIDTKIAITFTIVWML</sequence>
<name>A0A399IKE3_9CLOT</name>
<protein>
    <submittedName>
        <fullName evidence="1">Uncharacterized protein</fullName>
    </submittedName>
</protein>
<evidence type="ECO:0000313" key="1">
    <source>
        <dbReference type="EMBL" id="RII33441.1"/>
    </source>
</evidence>
<proteinExistence type="predicted"/>
<comment type="caution">
    <text evidence="1">The sequence shown here is derived from an EMBL/GenBank/DDBJ whole genome shotgun (WGS) entry which is preliminary data.</text>
</comment>
<dbReference type="EMBL" id="QXDJ01000004">
    <property type="protein sequence ID" value="RII33441.1"/>
    <property type="molecule type" value="Genomic_DNA"/>
</dbReference>
<organism evidence="1 2">
    <name type="scientific">Clostridium chromiireducens</name>
    <dbReference type="NCBI Taxonomy" id="225345"/>
    <lineage>
        <taxon>Bacteria</taxon>
        <taxon>Bacillati</taxon>
        <taxon>Bacillota</taxon>
        <taxon>Clostridia</taxon>
        <taxon>Eubacteriales</taxon>
        <taxon>Clostridiaceae</taxon>
        <taxon>Clostridium</taxon>
    </lineage>
</organism>
<evidence type="ECO:0000313" key="2">
    <source>
        <dbReference type="Proteomes" id="UP000265930"/>
    </source>
</evidence>
<dbReference type="Proteomes" id="UP000265930">
    <property type="component" value="Unassembled WGS sequence"/>
</dbReference>
<reference evidence="1 2" key="1">
    <citation type="submission" date="2018-08" db="EMBL/GenBank/DDBJ databases">
        <title>Genome of Clostridium chromiireducens C1, DSM12136.</title>
        <authorList>
            <person name="Xing M."/>
            <person name="Wei Y."/>
            <person name="Ang E.L."/>
            <person name="Zhao H."/>
            <person name="Zhang Y."/>
        </authorList>
    </citation>
    <scope>NUCLEOTIDE SEQUENCE [LARGE SCALE GENOMIC DNA]</scope>
    <source>
        <strain evidence="1 2">C1</strain>
    </source>
</reference>
<gene>
    <name evidence="1" type="ORF">D2A34_17000</name>
</gene>
<accession>A0A399IKE3</accession>
<dbReference type="AlphaFoldDB" id="A0A399IKE3"/>